<reference evidence="1" key="1">
    <citation type="submission" date="2022-10" db="EMBL/GenBank/DDBJ databases">
        <title>Culturing micro-colonial fungi from biological soil crusts in the Mojave desert and describing Neophaeococcomyces mojavensis, and introducing the new genera and species Taxawa tesnikishii.</title>
        <authorList>
            <person name="Kurbessoian T."/>
            <person name="Stajich J.E."/>
        </authorList>
    </citation>
    <scope>NUCLEOTIDE SEQUENCE</scope>
    <source>
        <strain evidence="1">JES_112</strain>
    </source>
</reference>
<proteinExistence type="predicted"/>
<evidence type="ECO:0000313" key="2">
    <source>
        <dbReference type="Proteomes" id="UP001172386"/>
    </source>
</evidence>
<comment type="caution">
    <text evidence="1">The sequence shown here is derived from an EMBL/GenBank/DDBJ whole genome shotgun (WGS) entry which is preliminary data.</text>
</comment>
<name>A0ACC3AFX5_9EURO</name>
<gene>
    <name evidence="1" type="ORF">H2198_001958</name>
</gene>
<protein>
    <submittedName>
        <fullName evidence="1">Uncharacterized protein</fullName>
    </submittedName>
</protein>
<dbReference type="Proteomes" id="UP001172386">
    <property type="component" value="Unassembled WGS sequence"/>
</dbReference>
<evidence type="ECO:0000313" key="1">
    <source>
        <dbReference type="EMBL" id="KAJ9661390.1"/>
    </source>
</evidence>
<dbReference type="EMBL" id="JAPDRQ010000023">
    <property type="protein sequence ID" value="KAJ9661390.1"/>
    <property type="molecule type" value="Genomic_DNA"/>
</dbReference>
<organism evidence="1 2">
    <name type="scientific">Neophaeococcomyces mojaviensis</name>
    <dbReference type="NCBI Taxonomy" id="3383035"/>
    <lineage>
        <taxon>Eukaryota</taxon>
        <taxon>Fungi</taxon>
        <taxon>Dikarya</taxon>
        <taxon>Ascomycota</taxon>
        <taxon>Pezizomycotina</taxon>
        <taxon>Eurotiomycetes</taxon>
        <taxon>Chaetothyriomycetidae</taxon>
        <taxon>Chaetothyriales</taxon>
        <taxon>Chaetothyriales incertae sedis</taxon>
        <taxon>Neophaeococcomyces</taxon>
    </lineage>
</organism>
<accession>A0ACC3AFX5</accession>
<sequence length="736" mass="80678">MALSTVDWDIARRWLVGYTDDLKVLAATPPDALLAIRKDFAIALMDGQLDYDLFEHRPLYNPDLITLPPARWVPYDAARPTAVPTAGQRVVRRTVGLPTKVVERDNWPAHKTFGRKASLTHGPCFDSVGREVYFDVFKPSPVRAFALPRGNIVYLYSTAPATNTNPFTTNFGTGTVWIRADLFTTSNPSGTKAPPDVYFGLAIKSGTLITPPTLAAPRTLTLKLMEGNLSSIMFSITSVAEATFSFVTSNPVPSAIYTSVGNGSVTVLRHNLQLAASSSQTNEESEHCDISTLYRDKIYYMASASKTESLTILMDTELALDQPRTVNNERVPVACQNGGDIPWSTVTWLYDPASSGFTLNIYGSNPRRKQNSTAYALRNLLVKADAPQTIDFSSKYELGLLASGAITAVSRLRYTLPFLPDPYVSNFEPIPDASVEKMAWVIMLTQLVIPAKTVQRNGRDVLDDPKLREIKGEGNKYWGPPGDFSFLQQEIISGIIPDLGFGQLVHGPDGFLESVTGGKIFHPPTLLDISSSSSQFGAIFGTRFEAGQTRNTFLPANSNTSFAPVEDFGISDLMLNSTASNLRVMALPAVQWETVLDDEPPNDKYGFPYSGPSTQIAIQDGAIPAPSGRLVPLAPREVIEDFVKSFNSPAQVSVNARSSLPFGMVALANLSNQLKLPLTAAQMNMIEFVLGDEEDPRTKIKRPKLQPAHQLWFKPPGRFRLFPPPTFPPRPSPLQD</sequence>
<keyword evidence="2" id="KW-1185">Reference proteome</keyword>